<dbReference type="PROSITE" id="PS00211">
    <property type="entry name" value="ABC_TRANSPORTER_1"/>
    <property type="match status" value="1"/>
</dbReference>
<evidence type="ECO:0000313" key="5">
    <source>
        <dbReference type="EMBL" id="SET16050.1"/>
    </source>
</evidence>
<sequence length="358" mass="39562">MATTVRETMYDTEGSQVNEAAGQKTSAVELAGISRHFGKVKAVDSVDLSIPEGEFFGMLGPSGSGKTTCLRLIAGFEQPTAGHLKIFGQTVDGVPPYRRAVNTVFQDYALFPHMNVIDNVAYALTVRGVGRKERHQQAMEMLELVRLEEFARRQPAQLSGGQRQRVALARALVGKPRVLLLDEPLGALDLKLREQMQVELKTLQRELGITFVFVTHDQGEALSMSDRVAVFSEGRVVQVGTPEDIYERPEHRFVADFVGSSNILEPAFCQRIGAPEGLWSLRPEKIQLTDQSVTRENNVLTVSAEVSHMQYQGAVRRCVLSVAGHSLSLSVPSNVESLVVGQTVYARWNLDDMHRMVS</sequence>
<evidence type="ECO:0000259" key="4">
    <source>
        <dbReference type="PROSITE" id="PS50893"/>
    </source>
</evidence>
<dbReference type="InterPro" id="IPR017871">
    <property type="entry name" value="ABC_transporter-like_CS"/>
</dbReference>
<dbReference type="Gene3D" id="3.40.50.300">
    <property type="entry name" value="P-loop containing nucleotide triphosphate hydrolases"/>
    <property type="match status" value="1"/>
</dbReference>
<dbReference type="PANTHER" id="PTHR42781">
    <property type="entry name" value="SPERMIDINE/PUTRESCINE IMPORT ATP-BINDING PROTEIN POTA"/>
    <property type="match status" value="1"/>
</dbReference>
<evidence type="ECO:0000256" key="2">
    <source>
        <dbReference type="ARBA" id="ARBA00022741"/>
    </source>
</evidence>
<organism evidence="5 6">
    <name type="scientific">Marinobacter segnicrescens</name>
    <dbReference type="NCBI Taxonomy" id="430453"/>
    <lineage>
        <taxon>Bacteria</taxon>
        <taxon>Pseudomonadati</taxon>
        <taxon>Pseudomonadota</taxon>
        <taxon>Gammaproteobacteria</taxon>
        <taxon>Pseudomonadales</taxon>
        <taxon>Marinobacteraceae</taxon>
        <taxon>Marinobacter</taxon>
    </lineage>
</organism>
<dbReference type="FunFam" id="3.40.50.300:FF:000133">
    <property type="entry name" value="Spermidine/putrescine import ATP-binding protein PotA"/>
    <property type="match status" value="1"/>
</dbReference>
<evidence type="ECO:0000256" key="3">
    <source>
        <dbReference type="ARBA" id="ARBA00022840"/>
    </source>
</evidence>
<dbReference type="SMART" id="SM00382">
    <property type="entry name" value="AAA"/>
    <property type="match status" value="1"/>
</dbReference>
<dbReference type="InterPro" id="IPR003593">
    <property type="entry name" value="AAA+_ATPase"/>
</dbReference>
<feature type="domain" description="ABC transporter" evidence="4">
    <location>
        <begin position="28"/>
        <end position="258"/>
    </location>
</feature>
<dbReference type="GO" id="GO:0016887">
    <property type="term" value="F:ATP hydrolysis activity"/>
    <property type="evidence" value="ECO:0007669"/>
    <property type="project" value="InterPro"/>
</dbReference>
<proteinExistence type="predicted"/>
<evidence type="ECO:0000313" key="6">
    <source>
        <dbReference type="Proteomes" id="UP000198762"/>
    </source>
</evidence>
<dbReference type="Pfam" id="PF08402">
    <property type="entry name" value="TOBE_2"/>
    <property type="match status" value="1"/>
</dbReference>
<dbReference type="GO" id="GO:0022857">
    <property type="term" value="F:transmembrane transporter activity"/>
    <property type="evidence" value="ECO:0007669"/>
    <property type="project" value="InterPro"/>
</dbReference>
<keyword evidence="3 5" id="KW-0067">ATP-binding</keyword>
<protein>
    <submittedName>
        <fullName evidence="5">Putative spermidine/putrescine transport system ATP-binding protein</fullName>
    </submittedName>
</protein>
<keyword evidence="1" id="KW-0813">Transport</keyword>
<dbReference type="InterPro" id="IPR008995">
    <property type="entry name" value="Mo/tungstate-bd_C_term_dom"/>
</dbReference>
<dbReference type="InterPro" id="IPR003439">
    <property type="entry name" value="ABC_transporter-like_ATP-bd"/>
</dbReference>
<dbReference type="GO" id="GO:0015847">
    <property type="term" value="P:putrescine transport"/>
    <property type="evidence" value="ECO:0007669"/>
    <property type="project" value="UniProtKB-ARBA"/>
</dbReference>
<keyword evidence="6" id="KW-1185">Reference proteome</keyword>
<dbReference type="SUPFAM" id="SSF52540">
    <property type="entry name" value="P-loop containing nucleoside triphosphate hydrolases"/>
    <property type="match status" value="1"/>
</dbReference>
<dbReference type="EMBL" id="FOHZ01000005">
    <property type="protein sequence ID" value="SET16050.1"/>
    <property type="molecule type" value="Genomic_DNA"/>
</dbReference>
<reference evidence="6" key="1">
    <citation type="submission" date="2016-10" db="EMBL/GenBank/DDBJ databases">
        <authorList>
            <person name="Varghese N."/>
            <person name="Submissions S."/>
        </authorList>
    </citation>
    <scope>NUCLEOTIDE SEQUENCE [LARGE SCALE GENOMIC DNA]</scope>
    <source>
        <strain evidence="6">CGMCC 1.6489</strain>
    </source>
</reference>
<dbReference type="PROSITE" id="PS50893">
    <property type="entry name" value="ABC_TRANSPORTER_2"/>
    <property type="match status" value="1"/>
</dbReference>
<dbReference type="Pfam" id="PF00005">
    <property type="entry name" value="ABC_tran"/>
    <property type="match status" value="1"/>
</dbReference>
<dbReference type="GO" id="GO:0005524">
    <property type="term" value="F:ATP binding"/>
    <property type="evidence" value="ECO:0007669"/>
    <property type="project" value="UniProtKB-KW"/>
</dbReference>
<dbReference type="PANTHER" id="PTHR42781:SF4">
    <property type="entry name" value="SPERMIDINE_PUTRESCINE IMPORT ATP-BINDING PROTEIN POTA"/>
    <property type="match status" value="1"/>
</dbReference>
<dbReference type="InterPro" id="IPR027417">
    <property type="entry name" value="P-loop_NTPase"/>
</dbReference>
<evidence type="ECO:0000256" key="1">
    <source>
        <dbReference type="ARBA" id="ARBA00022448"/>
    </source>
</evidence>
<dbReference type="STRING" id="430453.SAMN04487962_10537"/>
<dbReference type="InterPro" id="IPR013611">
    <property type="entry name" value="Transp-assoc_OB_typ2"/>
</dbReference>
<dbReference type="InterPro" id="IPR050093">
    <property type="entry name" value="ABC_SmlMolc_Importer"/>
</dbReference>
<gene>
    <name evidence="5" type="ORF">SAMN04487962_10537</name>
</gene>
<name>A0A1I0C9A0_9GAMM</name>
<keyword evidence="2" id="KW-0547">Nucleotide-binding</keyword>
<dbReference type="SUPFAM" id="SSF50331">
    <property type="entry name" value="MOP-like"/>
    <property type="match status" value="1"/>
</dbReference>
<dbReference type="Proteomes" id="UP000198762">
    <property type="component" value="Unassembled WGS sequence"/>
</dbReference>
<accession>A0A1I0C9A0</accession>
<dbReference type="GO" id="GO:0043190">
    <property type="term" value="C:ATP-binding cassette (ABC) transporter complex"/>
    <property type="evidence" value="ECO:0007669"/>
    <property type="project" value="InterPro"/>
</dbReference>
<dbReference type="AlphaFoldDB" id="A0A1I0C9A0"/>